<feature type="region of interest" description="Disordered" evidence="8">
    <location>
        <begin position="587"/>
        <end position="614"/>
    </location>
</feature>
<dbReference type="RefSeq" id="XP_030983294.1">
    <property type="nucleotide sequence ID" value="XM_031125665.1"/>
</dbReference>
<organism evidence="11 12">
    <name type="scientific">Pyricularia grisea</name>
    <name type="common">Crabgrass-specific blast fungus</name>
    <name type="synonym">Magnaporthe grisea</name>
    <dbReference type="NCBI Taxonomy" id="148305"/>
    <lineage>
        <taxon>Eukaryota</taxon>
        <taxon>Fungi</taxon>
        <taxon>Dikarya</taxon>
        <taxon>Ascomycota</taxon>
        <taxon>Pezizomycotina</taxon>
        <taxon>Sordariomycetes</taxon>
        <taxon>Sordariomycetidae</taxon>
        <taxon>Magnaporthales</taxon>
        <taxon>Pyriculariaceae</taxon>
        <taxon>Pyricularia</taxon>
    </lineage>
</organism>
<feature type="compositionally biased region" description="Basic and acidic residues" evidence="8">
    <location>
        <begin position="587"/>
        <end position="604"/>
    </location>
</feature>
<accession>A0A6P8B8G2</accession>
<feature type="region of interest" description="Disordered" evidence="8">
    <location>
        <begin position="1"/>
        <end position="82"/>
    </location>
</feature>
<feature type="region of interest" description="Disordered" evidence="8">
    <location>
        <begin position="666"/>
        <end position="848"/>
    </location>
</feature>
<dbReference type="Pfam" id="PF22379">
    <property type="entry name" value="OB_MCM10"/>
    <property type="match status" value="1"/>
</dbReference>
<feature type="compositionally biased region" description="Low complexity" evidence="8">
    <location>
        <begin position="721"/>
        <end position="735"/>
    </location>
</feature>
<keyword evidence="6" id="KW-0862">Zinc</keyword>
<feature type="compositionally biased region" description="Polar residues" evidence="8">
    <location>
        <begin position="670"/>
        <end position="694"/>
    </location>
</feature>
<feature type="compositionally biased region" description="Basic and acidic residues" evidence="8">
    <location>
        <begin position="177"/>
        <end position="186"/>
    </location>
</feature>
<keyword evidence="4" id="KW-0479">Metal-binding</keyword>
<feature type="domain" description="Zinc finger Mcm10/DnaG-type" evidence="9">
    <location>
        <begin position="495"/>
        <end position="540"/>
    </location>
</feature>
<dbReference type="AlphaFoldDB" id="A0A6P8B8G2"/>
<feature type="compositionally biased region" description="Pro residues" evidence="8">
    <location>
        <begin position="1"/>
        <end position="15"/>
    </location>
</feature>
<dbReference type="InterPro" id="IPR012340">
    <property type="entry name" value="NA-bd_OB-fold"/>
</dbReference>
<keyword evidence="7" id="KW-0539">Nucleus</keyword>
<gene>
    <name evidence="12" type="ORF">PgNI_05634</name>
</gene>
<feature type="compositionally biased region" description="Low complexity" evidence="8">
    <location>
        <begin position="322"/>
        <end position="333"/>
    </location>
</feature>
<evidence type="ECO:0000256" key="3">
    <source>
        <dbReference type="ARBA" id="ARBA00022705"/>
    </source>
</evidence>
<feature type="compositionally biased region" description="Acidic residues" evidence="8">
    <location>
        <begin position="837"/>
        <end position="848"/>
    </location>
</feature>
<feature type="region of interest" description="Disordered" evidence="8">
    <location>
        <begin position="101"/>
        <end position="218"/>
    </location>
</feature>
<evidence type="ECO:0000259" key="9">
    <source>
        <dbReference type="Pfam" id="PF09329"/>
    </source>
</evidence>
<name>A0A6P8B8G2_PYRGI</name>
<feature type="compositionally biased region" description="Basic and acidic residues" evidence="8">
    <location>
        <begin position="27"/>
        <end position="36"/>
    </location>
</feature>
<dbReference type="PANTHER" id="PTHR13454:SF11">
    <property type="entry name" value="PROTEIN MCM10 HOMOLOG"/>
    <property type="match status" value="1"/>
</dbReference>
<feature type="compositionally biased region" description="Polar residues" evidence="8">
    <location>
        <begin position="50"/>
        <end position="61"/>
    </location>
</feature>
<evidence type="ECO:0000313" key="11">
    <source>
        <dbReference type="Proteomes" id="UP000515153"/>
    </source>
</evidence>
<feature type="domain" description="MCM10 OB-fold" evidence="10">
    <location>
        <begin position="345"/>
        <end position="486"/>
    </location>
</feature>
<evidence type="ECO:0000256" key="1">
    <source>
        <dbReference type="ARBA" id="ARBA00004123"/>
    </source>
</evidence>
<evidence type="ECO:0000256" key="4">
    <source>
        <dbReference type="ARBA" id="ARBA00022723"/>
    </source>
</evidence>
<dbReference type="GeneID" id="41960574"/>
<reference evidence="11 12" key="1">
    <citation type="journal article" date="2019" name="Mol. Biol. Evol.">
        <title>Blast fungal genomes show frequent chromosomal changes, gene gains and losses, and effector gene turnover.</title>
        <authorList>
            <person name="Gomez Luciano L.B."/>
            <person name="Jason Tsai I."/>
            <person name="Chuma I."/>
            <person name="Tosa Y."/>
            <person name="Chen Y.H."/>
            <person name="Li J.Y."/>
            <person name="Li M.Y."/>
            <person name="Jade Lu M.Y."/>
            <person name="Nakayashiki H."/>
            <person name="Li W.H."/>
        </authorList>
    </citation>
    <scope>NUCLEOTIDE SEQUENCE [LARGE SCALE GENOMIC DNA]</scope>
    <source>
        <strain evidence="11 12">NI907</strain>
    </source>
</reference>
<protein>
    <submittedName>
        <fullName evidence="12">Uncharacterized protein</fullName>
    </submittedName>
</protein>
<feature type="compositionally biased region" description="Acidic residues" evidence="8">
    <location>
        <begin position="73"/>
        <end position="82"/>
    </location>
</feature>
<dbReference type="KEGG" id="pgri:PgNI_05634"/>
<dbReference type="Proteomes" id="UP000515153">
    <property type="component" value="Chromosome I"/>
</dbReference>
<comment type="subcellular location">
    <subcellularLocation>
        <location evidence="1">Nucleus</location>
    </subcellularLocation>
</comment>
<dbReference type="InterPro" id="IPR015408">
    <property type="entry name" value="Znf_Mcm10/DnaG"/>
</dbReference>
<feature type="compositionally biased region" description="Gly residues" evidence="8">
    <location>
        <begin position="306"/>
        <end position="316"/>
    </location>
</feature>
<dbReference type="InterPro" id="IPR055065">
    <property type="entry name" value="OB_MCM10"/>
</dbReference>
<sequence>MPPSQPSDEPQWPPRSPHEVLLSTPGGREKLRRLAERTSPSPSPARGRTSRTGLSGLPSRSKNSDIVAVMNLDGDDNEEEDEEILQLKLQEIQAKLKLRKLQSARAANAAPSTRPDSGAESSHARRPQARTAAATVAARAAKVEDALPRSVEVPASPVKKATAPPKSPMKVQLGIDKGLRAKDVSLRRSSSTLQQRMQDASERSRASNNGAEAPVRPLSFSERLALKRNEEAAHVEKQKRIQKIRSSAFAVDREEIERYKAVAQDLPDLPDEPQVYSRADIVGAEKPQKEGGYLRRSNTAPSIRGGRAGSGTGGDNGHATKEATTSTTSTTAKSRVKDEASFESYSGFHLKKRILPHDVVTRSITGKKVYKLKDFLRKVKAPTWELPDDECDIVAFAILASKSAPRSHKARTGSEGNTANQENRGMYMIMTLVDLQYEVELFLFNSGFDRFWKLTPGTVLAILNPVIMKPPKGREATGKFSLVINSDEDTILEIGTARDLGFCQATKKDGNPCPSWINSKRTEFCEFHSNEAINKARAGRMELNGAGFGGGGGGGGKGKKSKKEYEPFNNPWMFKNSRPVNFDQRTEEQRLADAKRGSYDRETQSRVFVSRSASSASVMEREGEYLESLQRKEALKRKLLQEEREDAVAKKLGNLGAGAGREYMQRRAGQKSNDQPHVLASSFSSEQQQPSTSAAALDLLNRAKNPPKIDLGPVKRKRPDSATSNSTAGGSSSLGWGSGLRDRLSRMKGQATLSFDQPQKTDSNAGAANANSSSGSIASSKADRSPVRKKTRFVTEKGIREAGRESLGTELLPSAAAAAADDAVESRQGRPRRVVVEDDDDDDELVIV</sequence>
<comment type="similarity">
    <text evidence="2">Belongs to the MCM10 family.</text>
</comment>
<keyword evidence="5" id="KW-0863">Zinc-finger</keyword>
<dbReference type="PANTHER" id="PTHR13454">
    <property type="entry name" value="PROTEIN MCM10 HOMOLOG"/>
    <property type="match status" value="1"/>
</dbReference>
<feature type="region of interest" description="Disordered" evidence="8">
    <location>
        <begin position="288"/>
        <end position="336"/>
    </location>
</feature>
<evidence type="ECO:0000259" key="10">
    <source>
        <dbReference type="Pfam" id="PF22379"/>
    </source>
</evidence>
<reference evidence="12" key="3">
    <citation type="submission" date="2025-08" db="UniProtKB">
        <authorList>
            <consortium name="RefSeq"/>
        </authorList>
    </citation>
    <scope>IDENTIFICATION</scope>
    <source>
        <strain evidence="12">NI907</strain>
    </source>
</reference>
<dbReference type="InterPro" id="IPR040184">
    <property type="entry name" value="Mcm10"/>
</dbReference>
<dbReference type="GO" id="GO:0003688">
    <property type="term" value="F:DNA replication origin binding"/>
    <property type="evidence" value="ECO:0007669"/>
    <property type="project" value="TreeGrafter"/>
</dbReference>
<feature type="compositionally biased region" description="Polar residues" evidence="8">
    <location>
        <begin position="751"/>
        <end position="762"/>
    </location>
</feature>
<dbReference type="FunFam" id="2.40.50.140:FF:000174">
    <property type="entry name" value="DNA replication licensing factor mcm10"/>
    <property type="match status" value="1"/>
</dbReference>
<evidence type="ECO:0000256" key="8">
    <source>
        <dbReference type="SAM" id="MobiDB-lite"/>
    </source>
</evidence>
<dbReference type="Gene3D" id="2.40.50.140">
    <property type="entry name" value="Nucleic acid-binding proteins"/>
    <property type="match status" value="1"/>
</dbReference>
<dbReference type="GO" id="GO:0008270">
    <property type="term" value="F:zinc ion binding"/>
    <property type="evidence" value="ECO:0007669"/>
    <property type="project" value="UniProtKB-KW"/>
</dbReference>
<evidence type="ECO:0000313" key="12">
    <source>
        <dbReference type="RefSeq" id="XP_030983294.1"/>
    </source>
</evidence>
<dbReference type="Pfam" id="PF09329">
    <property type="entry name" value="zf-primase"/>
    <property type="match status" value="1"/>
</dbReference>
<keyword evidence="11" id="KW-1185">Reference proteome</keyword>
<dbReference type="GO" id="GO:0003697">
    <property type="term" value="F:single-stranded DNA binding"/>
    <property type="evidence" value="ECO:0007669"/>
    <property type="project" value="InterPro"/>
</dbReference>
<dbReference type="GO" id="GO:0043596">
    <property type="term" value="C:nuclear replication fork"/>
    <property type="evidence" value="ECO:0007669"/>
    <property type="project" value="TreeGrafter"/>
</dbReference>
<evidence type="ECO:0000256" key="2">
    <source>
        <dbReference type="ARBA" id="ARBA00009679"/>
    </source>
</evidence>
<reference evidence="12" key="2">
    <citation type="submission" date="2019-10" db="EMBL/GenBank/DDBJ databases">
        <authorList>
            <consortium name="NCBI Genome Project"/>
        </authorList>
    </citation>
    <scope>NUCLEOTIDE SEQUENCE</scope>
    <source>
        <strain evidence="12">NI907</strain>
    </source>
</reference>
<evidence type="ECO:0000256" key="7">
    <source>
        <dbReference type="ARBA" id="ARBA00023242"/>
    </source>
</evidence>
<feature type="compositionally biased region" description="Low complexity" evidence="8">
    <location>
        <begin position="129"/>
        <end position="140"/>
    </location>
</feature>
<feature type="compositionally biased region" description="Low complexity" evidence="8">
    <location>
        <begin position="187"/>
        <end position="196"/>
    </location>
</feature>
<dbReference type="GO" id="GO:0006270">
    <property type="term" value="P:DNA replication initiation"/>
    <property type="evidence" value="ECO:0007669"/>
    <property type="project" value="InterPro"/>
</dbReference>
<evidence type="ECO:0000256" key="5">
    <source>
        <dbReference type="ARBA" id="ARBA00022771"/>
    </source>
</evidence>
<evidence type="ECO:0000256" key="6">
    <source>
        <dbReference type="ARBA" id="ARBA00022833"/>
    </source>
</evidence>
<feature type="compositionally biased region" description="Basic and acidic residues" evidence="8">
    <location>
        <begin position="793"/>
        <end position="804"/>
    </location>
</feature>
<feature type="compositionally biased region" description="Low complexity" evidence="8">
    <location>
        <begin position="763"/>
        <end position="780"/>
    </location>
</feature>
<proteinExistence type="inferred from homology"/>
<keyword evidence="3" id="KW-0235">DNA replication</keyword>
<feature type="compositionally biased region" description="Low complexity" evidence="8">
    <location>
        <begin position="605"/>
        <end position="614"/>
    </location>
</feature>